<keyword evidence="8" id="KW-0732">Signal</keyword>
<protein>
    <submittedName>
        <fullName evidence="10">SusC/RagA family TonB-linked outer membrane protein</fullName>
    </submittedName>
</protein>
<name>A0A917HI03_9SPHI</name>
<feature type="signal peptide" evidence="8">
    <location>
        <begin position="1"/>
        <end position="24"/>
    </location>
</feature>
<evidence type="ECO:0000256" key="1">
    <source>
        <dbReference type="ARBA" id="ARBA00004571"/>
    </source>
</evidence>
<sequence>MKQKIRLMAMLWPILTIMCLYARAQRPDSSGPVLSGVVADTTGRPISGATVAVKGTNTKTITGRDGRFNLRAPQQTGTVIISYVGHEAIQEKFNEADIGPGHFTLVPTEKMLEEVDVSTGYQTIPKERATGSFEVVDNALLNHNTATNIINRLDGITTAVKFPYAGYGAMINHVMRPEPTLRGKSGLHHSGQVLIVVDNFPYEGDINNINPNDVESVTLLKDAAAASIWGARAGNGVILITTKKVRYNQPLRVSLNSAMTIGERPDLFYVPQISPEDLIAVERELYDQGYYRSRLTNTRTFPSVSPMVDLWDQFDRGLISEEDLNQQKMFYSKQDVRRDYSRYIYRPSVNQQHSLALSGGNEKIKYGFSAGYDNNRLHVVTGSFARLTLRSDASFRPIEDLEITSGIWYSQTNTRDIGPDTDIQYGYDARKPVPYLPFFDDDGNKIYRSPRIRMSALPTLGDGLLQDWRTHPLDVANTSSYSINDGDILINTGLNYQLLPGIKASAKYQYETGHRRSTRLYEQESYLVRDYINNFTTIENGVPNYGFPLGDYYLPQTTDLTVHNIRAQVDIDKRMGLHQLFGVAAAELRSSNFYTESTRYFGYDPQRRTTVNIDPIRPLPTFFGGTQRLPYSSSMEDIYNRYTAILANLSYDYNGRYTVSASARKDASNLFGVTSNRRGSPFWSIGASWKVHNEAFFKLTPFSALTLRATYGYSGNTSNTVPAVPVIYLAGADFNTGLPYATTSNPPNPSLRWEKVGQFNAGLDFALAGNRISGSIEYYDKRPKDVIASAPVDLSSGFQTLTVNSADLHVTGWDVNLQAEHLKRGKFSWNGHYLFSYNRQRVTKYLEPTLYPMRFVGNMSLNPIEGKDAYSVVVYRYAGLDAENGDPQGYLEGELSTDYIGLTNAPLEDYQYLGSSSPRYFGSVRQTVFFGPFSLGINIQYKARYYFMRQSINYGDLFANNYGHADFYKRWQQPGDERYTAVPSMRYPNNNYRNDFYANSSALAERGDHVRIQEITAAYESRMGRNDRISTRFFLTASNLGIVWRANKHGLDPDLYANRPMPIPSNYAVGIQITY</sequence>
<organism evidence="10 11">
    <name type="scientific">Parapedobacter pyrenivorans</name>
    <dbReference type="NCBI Taxonomy" id="1305674"/>
    <lineage>
        <taxon>Bacteria</taxon>
        <taxon>Pseudomonadati</taxon>
        <taxon>Bacteroidota</taxon>
        <taxon>Sphingobacteriia</taxon>
        <taxon>Sphingobacteriales</taxon>
        <taxon>Sphingobacteriaceae</taxon>
        <taxon>Parapedobacter</taxon>
    </lineage>
</organism>
<evidence type="ECO:0000313" key="11">
    <source>
        <dbReference type="Proteomes" id="UP000660862"/>
    </source>
</evidence>
<keyword evidence="3 7" id="KW-1134">Transmembrane beta strand</keyword>
<evidence type="ECO:0000256" key="3">
    <source>
        <dbReference type="ARBA" id="ARBA00022452"/>
    </source>
</evidence>
<dbReference type="InterPro" id="IPR039426">
    <property type="entry name" value="TonB-dep_rcpt-like"/>
</dbReference>
<comment type="similarity">
    <text evidence="7">Belongs to the TonB-dependent receptor family.</text>
</comment>
<dbReference type="NCBIfam" id="TIGR04057">
    <property type="entry name" value="SusC_RagA_signa"/>
    <property type="match status" value="1"/>
</dbReference>
<gene>
    <name evidence="10" type="ORF">GCM10007415_10340</name>
</gene>
<keyword evidence="5 7" id="KW-0472">Membrane</keyword>
<dbReference type="Pfam" id="PF07715">
    <property type="entry name" value="Plug"/>
    <property type="match status" value="1"/>
</dbReference>
<dbReference type="EMBL" id="BMER01000001">
    <property type="protein sequence ID" value="GGG79953.1"/>
    <property type="molecule type" value="Genomic_DNA"/>
</dbReference>
<dbReference type="Gene3D" id="2.170.130.10">
    <property type="entry name" value="TonB-dependent receptor, plug domain"/>
    <property type="match status" value="1"/>
</dbReference>
<reference evidence="10" key="1">
    <citation type="journal article" date="2014" name="Int. J. Syst. Evol. Microbiol.">
        <title>Complete genome sequence of Corynebacterium casei LMG S-19264T (=DSM 44701T), isolated from a smear-ripened cheese.</title>
        <authorList>
            <consortium name="US DOE Joint Genome Institute (JGI-PGF)"/>
            <person name="Walter F."/>
            <person name="Albersmeier A."/>
            <person name="Kalinowski J."/>
            <person name="Ruckert C."/>
        </authorList>
    </citation>
    <scope>NUCLEOTIDE SEQUENCE</scope>
    <source>
        <strain evidence="10">CGMCC 1.12195</strain>
    </source>
</reference>
<dbReference type="Gene3D" id="2.40.170.20">
    <property type="entry name" value="TonB-dependent receptor, beta-barrel domain"/>
    <property type="match status" value="1"/>
</dbReference>
<accession>A0A917HI03</accession>
<dbReference type="InterPro" id="IPR012910">
    <property type="entry name" value="Plug_dom"/>
</dbReference>
<dbReference type="InterPro" id="IPR023996">
    <property type="entry name" value="TonB-dep_OMP_SusC/RagA"/>
</dbReference>
<dbReference type="PROSITE" id="PS52016">
    <property type="entry name" value="TONB_DEPENDENT_REC_3"/>
    <property type="match status" value="1"/>
</dbReference>
<evidence type="ECO:0000313" key="10">
    <source>
        <dbReference type="EMBL" id="GGG79953.1"/>
    </source>
</evidence>
<dbReference type="InterPro" id="IPR008969">
    <property type="entry name" value="CarboxyPept-like_regulatory"/>
</dbReference>
<dbReference type="Gene3D" id="2.60.40.1120">
    <property type="entry name" value="Carboxypeptidase-like, regulatory domain"/>
    <property type="match status" value="1"/>
</dbReference>
<feature type="domain" description="TonB-dependent receptor plug" evidence="9">
    <location>
        <begin position="126"/>
        <end position="237"/>
    </location>
</feature>
<comment type="subcellular location">
    <subcellularLocation>
        <location evidence="1 7">Cell outer membrane</location>
        <topology evidence="1 7">Multi-pass membrane protein</topology>
    </subcellularLocation>
</comment>
<dbReference type="AlphaFoldDB" id="A0A917HI03"/>
<keyword evidence="11" id="KW-1185">Reference proteome</keyword>
<evidence type="ECO:0000256" key="8">
    <source>
        <dbReference type="SAM" id="SignalP"/>
    </source>
</evidence>
<evidence type="ECO:0000256" key="6">
    <source>
        <dbReference type="ARBA" id="ARBA00023237"/>
    </source>
</evidence>
<evidence type="ECO:0000256" key="4">
    <source>
        <dbReference type="ARBA" id="ARBA00022692"/>
    </source>
</evidence>
<dbReference type="Pfam" id="PF13715">
    <property type="entry name" value="CarbopepD_reg_2"/>
    <property type="match status" value="1"/>
</dbReference>
<proteinExistence type="inferred from homology"/>
<feature type="chain" id="PRO_5037610833" evidence="8">
    <location>
        <begin position="25"/>
        <end position="1075"/>
    </location>
</feature>
<keyword evidence="4 7" id="KW-0812">Transmembrane</keyword>
<evidence type="ECO:0000259" key="9">
    <source>
        <dbReference type="Pfam" id="PF07715"/>
    </source>
</evidence>
<evidence type="ECO:0000256" key="2">
    <source>
        <dbReference type="ARBA" id="ARBA00022448"/>
    </source>
</evidence>
<keyword evidence="6 7" id="KW-0998">Cell outer membrane</keyword>
<dbReference type="InterPro" id="IPR037066">
    <property type="entry name" value="Plug_dom_sf"/>
</dbReference>
<dbReference type="InterPro" id="IPR036942">
    <property type="entry name" value="Beta-barrel_TonB_sf"/>
</dbReference>
<evidence type="ECO:0000256" key="7">
    <source>
        <dbReference type="PROSITE-ProRule" id="PRU01360"/>
    </source>
</evidence>
<dbReference type="RefSeq" id="WP_188504838.1">
    <property type="nucleotide sequence ID" value="NZ_BMER01000001.1"/>
</dbReference>
<dbReference type="InterPro" id="IPR023997">
    <property type="entry name" value="TonB-dep_OMP_SusC/RagA_CS"/>
</dbReference>
<evidence type="ECO:0000256" key="5">
    <source>
        <dbReference type="ARBA" id="ARBA00023136"/>
    </source>
</evidence>
<keyword evidence="2 7" id="KW-0813">Transport</keyword>
<reference evidence="10" key="2">
    <citation type="submission" date="2020-09" db="EMBL/GenBank/DDBJ databases">
        <authorList>
            <person name="Sun Q."/>
            <person name="Zhou Y."/>
        </authorList>
    </citation>
    <scope>NUCLEOTIDE SEQUENCE</scope>
    <source>
        <strain evidence="10">CGMCC 1.12195</strain>
    </source>
</reference>
<dbReference type="SUPFAM" id="SSF49464">
    <property type="entry name" value="Carboxypeptidase regulatory domain-like"/>
    <property type="match status" value="1"/>
</dbReference>
<dbReference type="GO" id="GO:0009279">
    <property type="term" value="C:cell outer membrane"/>
    <property type="evidence" value="ECO:0007669"/>
    <property type="project" value="UniProtKB-SubCell"/>
</dbReference>
<comment type="caution">
    <text evidence="10">The sequence shown here is derived from an EMBL/GenBank/DDBJ whole genome shotgun (WGS) entry which is preliminary data.</text>
</comment>
<dbReference type="NCBIfam" id="TIGR04056">
    <property type="entry name" value="OMP_RagA_SusC"/>
    <property type="match status" value="1"/>
</dbReference>
<dbReference type="Proteomes" id="UP000660862">
    <property type="component" value="Unassembled WGS sequence"/>
</dbReference>
<dbReference type="SUPFAM" id="SSF56935">
    <property type="entry name" value="Porins"/>
    <property type="match status" value="1"/>
</dbReference>